<reference evidence="1" key="2">
    <citation type="submission" date="2023-05" db="EMBL/GenBank/DDBJ databases">
        <authorList>
            <consortium name="Lawrence Berkeley National Laboratory"/>
            <person name="Steindorff A."/>
            <person name="Hensen N."/>
            <person name="Bonometti L."/>
            <person name="Westerberg I."/>
            <person name="Brannstrom I.O."/>
            <person name="Guillou S."/>
            <person name="Cros-Aarteil S."/>
            <person name="Calhoun S."/>
            <person name="Haridas S."/>
            <person name="Kuo A."/>
            <person name="Mondo S."/>
            <person name="Pangilinan J."/>
            <person name="Riley R."/>
            <person name="Labutti K."/>
            <person name="Andreopoulos B."/>
            <person name="Lipzen A."/>
            <person name="Chen C."/>
            <person name="Yanf M."/>
            <person name="Daum C."/>
            <person name="Ng V."/>
            <person name="Clum A."/>
            <person name="Ohm R."/>
            <person name="Martin F."/>
            <person name="Silar P."/>
            <person name="Natvig D."/>
            <person name="Lalanne C."/>
            <person name="Gautier V."/>
            <person name="Ament-Velasquez S.L."/>
            <person name="Kruys A."/>
            <person name="Hutchinson M.I."/>
            <person name="Powell A.J."/>
            <person name="Barry K."/>
            <person name="Miller A.N."/>
            <person name="Grigoriev I.V."/>
            <person name="Debuchy R."/>
            <person name="Gladieux P."/>
            <person name="Thoren M.H."/>
            <person name="Johannesson H."/>
        </authorList>
    </citation>
    <scope>NUCLEOTIDE SEQUENCE</scope>
    <source>
        <strain evidence="1">CBS 103.79</strain>
    </source>
</reference>
<name>A0AAN6RNN2_9PEZI</name>
<feature type="non-terminal residue" evidence="1">
    <location>
        <position position="207"/>
    </location>
</feature>
<reference evidence="1" key="1">
    <citation type="journal article" date="2023" name="Mol. Phylogenet. Evol.">
        <title>Genome-scale phylogeny and comparative genomics of the fungal order Sordariales.</title>
        <authorList>
            <person name="Hensen N."/>
            <person name="Bonometti L."/>
            <person name="Westerberg I."/>
            <person name="Brannstrom I.O."/>
            <person name="Guillou S."/>
            <person name="Cros-Aarteil S."/>
            <person name="Calhoun S."/>
            <person name="Haridas S."/>
            <person name="Kuo A."/>
            <person name="Mondo S."/>
            <person name="Pangilinan J."/>
            <person name="Riley R."/>
            <person name="LaButti K."/>
            <person name="Andreopoulos B."/>
            <person name="Lipzen A."/>
            <person name="Chen C."/>
            <person name="Yan M."/>
            <person name="Daum C."/>
            <person name="Ng V."/>
            <person name="Clum A."/>
            <person name="Steindorff A."/>
            <person name="Ohm R.A."/>
            <person name="Martin F."/>
            <person name="Silar P."/>
            <person name="Natvig D.O."/>
            <person name="Lalanne C."/>
            <person name="Gautier V."/>
            <person name="Ament-Velasquez S.L."/>
            <person name="Kruys A."/>
            <person name="Hutchinson M.I."/>
            <person name="Powell A.J."/>
            <person name="Barry K."/>
            <person name="Miller A.N."/>
            <person name="Grigoriev I.V."/>
            <person name="Debuchy R."/>
            <person name="Gladieux P."/>
            <person name="Hiltunen Thoren M."/>
            <person name="Johannesson H."/>
        </authorList>
    </citation>
    <scope>NUCLEOTIDE SEQUENCE</scope>
    <source>
        <strain evidence="1">CBS 103.79</strain>
    </source>
</reference>
<dbReference type="Proteomes" id="UP001303889">
    <property type="component" value="Unassembled WGS sequence"/>
</dbReference>
<evidence type="ECO:0000313" key="1">
    <source>
        <dbReference type="EMBL" id="KAK3897350.1"/>
    </source>
</evidence>
<sequence length="207" mass="22182">MLRSMSVLAPVLTPRRALQPGTLNFSAKPLKLSDPIVFAAELPVELSARATIKQRFGASIPWVGCRNYAGDTSHATGSPTTVAKVAILFTVGPSLTTDAGGNFILTIKPITKAASQLSSMKIDFKVTGVSFWSGFLTAVLGSITSIQNVIGSLVEALAQSYVRDQVKGVAKEYTGVMENTLRSKIAQVLHLDAKGERRFVVKKNFDL</sequence>
<proteinExistence type="predicted"/>
<evidence type="ECO:0000313" key="2">
    <source>
        <dbReference type="Proteomes" id="UP001303889"/>
    </source>
</evidence>
<keyword evidence="2" id="KW-1185">Reference proteome</keyword>
<comment type="caution">
    <text evidence="1">The sequence shown here is derived from an EMBL/GenBank/DDBJ whole genome shotgun (WGS) entry which is preliminary data.</text>
</comment>
<gene>
    <name evidence="1" type="ORF">C8A05DRAFT_39104</name>
</gene>
<protein>
    <submittedName>
        <fullName evidence="1">Uncharacterized protein</fullName>
    </submittedName>
</protein>
<dbReference type="EMBL" id="MU856191">
    <property type="protein sequence ID" value="KAK3897350.1"/>
    <property type="molecule type" value="Genomic_DNA"/>
</dbReference>
<organism evidence="1 2">
    <name type="scientific">Staphylotrichum tortipilum</name>
    <dbReference type="NCBI Taxonomy" id="2831512"/>
    <lineage>
        <taxon>Eukaryota</taxon>
        <taxon>Fungi</taxon>
        <taxon>Dikarya</taxon>
        <taxon>Ascomycota</taxon>
        <taxon>Pezizomycotina</taxon>
        <taxon>Sordariomycetes</taxon>
        <taxon>Sordariomycetidae</taxon>
        <taxon>Sordariales</taxon>
        <taxon>Chaetomiaceae</taxon>
        <taxon>Staphylotrichum</taxon>
    </lineage>
</organism>
<accession>A0AAN6RNN2</accession>
<dbReference type="AlphaFoldDB" id="A0AAN6RNN2"/>